<dbReference type="GO" id="GO:0003723">
    <property type="term" value="F:RNA binding"/>
    <property type="evidence" value="ECO:0007669"/>
    <property type="project" value="UniProtKB-KW"/>
</dbReference>
<evidence type="ECO:0000259" key="2">
    <source>
        <dbReference type="PROSITE" id="PS51295"/>
    </source>
</evidence>
<gene>
    <name evidence="3" type="ORF">METZ01_LOCUS56616</name>
</gene>
<dbReference type="EMBL" id="UINC01003148">
    <property type="protein sequence ID" value="SVA03762.1"/>
    <property type="molecule type" value="Genomic_DNA"/>
</dbReference>
<dbReference type="Gene3D" id="3.30.110.60">
    <property type="entry name" value="YhbY-like"/>
    <property type="match status" value="1"/>
</dbReference>
<keyword evidence="1" id="KW-0694">RNA-binding</keyword>
<accession>A0A381SI44</accession>
<evidence type="ECO:0000313" key="3">
    <source>
        <dbReference type="EMBL" id="SVA03762.1"/>
    </source>
</evidence>
<dbReference type="PANTHER" id="PTHR40065">
    <property type="entry name" value="RNA-BINDING PROTEIN YHBY"/>
    <property type="match status" value="1"/>
</dbReference>
<dbReference type="SUPFAM" id="SSF75471">
    <property type="entry name" value="YhbY-like"/>
    <property type="match status" value="1"/>
</dbReference>
<dbReference type="PANTHER" id="PTHR40065:SF3">
    <property type="entry name" value="RNA-BINDING PROTEIN YHBY"/>
    <property type="match status" value="1"/>
</dbReference>
<dbReference type="SMART" id="SM01103">
    <property type="entry name" value="CRS1_YhbY"/>
    <property type="match status" value="1"/>
</dbReference>
<dbReference type="InterPro" id="IPR035920">
    <property type="entry name" value="YhbY-like_sf"/>
</dbReference>
<dbReference type="InterPro" id="IPR051925">
    <property type="entry name" value="RNA-binding_domain"/>
</dbReference>
<reference evidence="3" key="1">
    <citation type="submission" date="2018-05" db="EMBL/GenBank/DDBJ databases">
        <authorList>
            <person name="Lanie J.A."/>
            <person name="Ng W.-L."/>
            <person name="Kazmierczak K.M."/>
            <person name="Andrzejewski T.M."/>
            <person name="Davidsen T.M."/>
            <person name="Wayne K.J."/>
            <person name="Tettelin H."/>
            <person name="Glass J.I."/>
            <person name="Rusch D."/>
            <person name="Podicherti R."/>
            <person name="Tsui H.-C.T."/>
            <person name="Winkler M.E."/>
        </authorList>
    </citation>
    <scope>NUCLEOTIDE SEQUENCE</scope>
</reference>
<evidence type="ECO:0000256" key="1">
    <source>
        <dbReference type="ARBA" id="ARBA00022884"/>
    </source>
</evidence>
<organism evidence="3">
    <name type="scientific">marine metagenome</name>
    <dbReference type="NCBI Taxonomy" id="408172"/>
    <lineage>
        <taxon>unclassified sequences</taxon>
        <taxon>metagenomes</taxon>
        <taxon>ecological metagenomes</taxon>
    </lineage>
</organism>
<feature type="domain" description="CRM" evidence="2">
    <location>
        <begin position="1"/>
        <end position="97"/>
    </location>
</feature>
<dbReference type="InterPro" id="IPR001890">
    <property type="entry name" value="RNA-binding_CRM"/>
</dbReference>
<proteinExistence type="predicted"/>
<sequence>MKLTGTQIRHLRGLAHHKRTVVTVGLSGLTEGVINELDSVLTAHELVKIKLPAGSRLEKQTMLHQLCASTTATSIQLIGRIGIIYRPGEPPLIPLPGITRSS</sequence>
<protein>
    <recommendedName>
        <fullName evidence="2">CRM domain-containing protein</fullName>
    </recommendedName>
</protein>
<dbReference type="PROSITE" id="PS51295">
    <property type="entry name" value="CRM"/>
    <property type="match status" value="1"/>
</dbReference>
<name>A0A381SI44_9ZZZZ</name>
<dbReference type="Pfam" id="PF01985">
    <property type="entry name" value="CRS1_YhbY"/>
    <property type="match status" value="1"/>
</dbReference>
<dbReference type="AlphaFoldDB" id="A0A381SI44"/>